<feature type="region of interest" description="Disordered" evidence="1">
    <location>
        <begin position="1"/>
        <end position="150"/>
    </location>
</feature>
<dbReference type="EMBL" id="CP120627">
    <property type="protein sequence ID" value="WEW55131.1"/>
    <property type="molecule type" value="Genomic_DNA"/>
</dbReference>
<dbReference type="AlphaFoldDB" id="A0AAF0DBZ7"/>
<reference evidence="2" key="1">
    <citation type="submission" date="2023-03" db="EMBL/GenBank/DDBJ databases">
        <title>Emydomyces testavorans Genome Sequence.</title>
        <authorList>
            <person name="Hoyer L."/>
        </authorList>
    </citation>
    <scope>NUCLEOTIDE SEQUENCE</scope>
    <source>
        <strain evidence="2">16-2883</strain>
    </source>
</reference>
<accession>A0AAF0DBZ7</accession>
<evidence type="ECO:0000313" key="2">
    <source>
        <dbReference type="EMBL" id="WEW55131.1"/>
    </source>
</evidence>
<gene>
    <name evidence="2" type="ORF">PRK78_000559</name>
</gene>
<sequence>MSAEGVNGGPTESVPAPDKPVELNGNGAAAQPETLAKTSAQPTDDKEKEAENDKAAGDKRNHDEAGPAREEEKTTAEEPPEKKQKTKTETQPDVEAEPATHDTEHATVANGAKKRGPGRPKKGEVKKQQKAPTPRSGDGIGSRTRSRTKA</sequence>
<proteinExistence type="predicted"/>
<evidence type="ECO:0000256" key="1">
    <source>
        <dbReference type="SAM" id="MobiDB-lite"/>
    </source>
</evidence>
<keyword evidence="3" id="KW-1185">Reference proteome</keyword>
<name>A0AAF0DBZ7_9EURO</name>
<dbReference type="Proteomes" id="UP001219355">
    <property type="component" value="Chromosome 1"/>
</dbReference>
<protein>
    <submittedName>
        <fullName evidence="2">Uncharacterized protein</fullName>
    </submittedName>
</protein>
<organism evidence="2 3">
    <name type="scientific">Emydomyces testavorans</name>
    <dbReference type="NCBI Taxonomy" id="2070801"/>
    <lineage>
        <taxon>Eukaryota</taxon>
        <taxon>Fungi</taxon>
        <taxon>Dikarya</taxon>
        <taxon>Ascomycota</taxon>
        <taxon>Pezizomycotina</taxon>
        <taxon>Eurotiomycetes</taxon>
        <taxon>Eurotiomycetidae</taxon>
        <taxon>Onygenales</taxon>
        <taxon>Nannizziopsiaceae</taxon>
        <taxon>Emydomyces</taxon>
    </lineage>
</organism>
<evidence type="ECO:0000313" key="3">
    <source>
        <dbReference type="Proteomes" id="UP001219355"/>
    </source>
</evidence>
<feature type="compositionally biased region" description="Basic and acidic residues" evidence="1">
    <location>
        <begin position="43"/>
        <end position="90"/>
    </location>
</feature>